<evidence type="ECO:0008006" key="5">
    <source>
        <dbReference type="Google" id="ProtNLM"/>
    </source>
</evidence>
<dbReference type="AlphaFoldDB" id="A0A847UBM4"/>
<reference evidence="3" key="1">
    <citation type="submission" date="2019-12" db="EMBL/GenBank/DDBJ databases">
        <title>Whole-genome sequence of Halomicrobium mukohataei pws1.</title>
        <authorList>
            <person name="Verma D.K."/>
            <person name="Gopal K."/>
            <person name="Prasad E.S."/>
        </authorList>
    </citation>
    <scope>NUCLEOTIDE SEQUENCE</scope>
    <source>
        <strain evidence="3">Pws1</strain>
    </source>
</reference>
<dbReference type="Proteomes" id="UP000608662">
    <property type="component" value="Unassembled WGS sequence"/>
</dbReference>
<accession>A0A847UBM4</accession>
<organism evidence="3 4">
    <name type="scientific">Halomicrobium mukohataei</name>
    <dbReference type="NCBI Taxonomy" id="57705"/>
    <lineage>
        <taxon>Archaea</taxon>
        <taxon>Methanobacteriati</taxon>
        <taxon>Methanobacteriota</taxon>
        <taxon>Stenosarchaea group</taxon>
        <taxon>Halobacteria</taxon>
        <taxon>Halobacteriales</taxon>
        <taxon>Haloarculaceae</taxon>
        <taxon>Halomicrobium</taxon>
    </lineage>
</organism>
<feature type="region of interest" description="Disordered" evidence="1">
    <location>
        <begin position="284"/>
        <end position="316"/>
    </location>
</feature>
<dbReference type="EMBL" id="WOYG01000001">
    <property type="protein sequence ID" value="NLV10815.1"/>
    <property type="molecule type" value="Genomic_DNA"/>
</dbReference>
<proteinExistence type="predicted"/>
<comment type="caution">
    <text evidence="3">The sequence shown here is derived from an EMBL/GenBank/DDBJ whole genome shotgun (WGS) entry which is preliminary data.</text>
</comment>
<evidence type="ECO:0000256" key="1">
    <source>
        <dbReference type="SAM" id="MobiDB-lite"/>
    </source>
</evidence>
<keyword evidence="2" id="KW-0812">Transmembrane</keyword>
<feature type="transmembrane region" description="Helical" evidence="2">
    <location>
        <begin position="105"/>
        <end position="128"/>
    </location>
</feature>
<gene>
    <name evidence="3" type="ORF">GOC74_12860</name>
</gene>
<feature type="transmembrane region" description="Helical" evidence="2">
    <location>
        <begin position="49"/>
        <end position="70"/>
    </location>
</feature>
<keyword evidence="2" id="KW-1133">Transmembrane helix</keyword>
<feature type="transmembrane region" description="Helical" evidence="2">
    <location>
        <begin position="434"/>
        <end position="455"/>
    </location>
</feature>
<evidence type="ECO:0000313" key="3">
    <source>
        <dbReference type="EMBL" id="NLV10815.1"/>
    </source>
</evidence>
<feature type="transmembrane region" description="Helical" evidence="2">
    <location>
        <begin position="363"/>
        <end position="380"/>
    </location>
</feature>
<feature type="transmembrane region" description="Helical" evidence="2">
    <location>
        <begin position="489"/>
        <end position="510"/>
    </location>
</feature>
<sequence length="515" mass="53659">MALADFRERSRSTTFLVVPLLVAYFVKIVTVDSTLVVGTDYTGRPTIAWLAGMTTVIGTTVLVLFGFSLVKDSIGRDLETGVSELVAPSSLSNGQYLLGKWLSNVAVLAFGTLVLLASTGVASLFVGVGAFDPWALVSPFLLITLPAVAAVAAVAVCFETIGPLRGTAGTVIYFLLALTAIVAGIAPDPPLDLVGLAVVRGSMAQSIAAQYPAFDGSVFGFTYTDAPGGLAEFTWAGIAWTGARLVTRLPVLAVACGFLGVAWLAFDRFDDSTRWSFLSRSESDRGTADDEVEPPTADGPSTTEDPSVDVDLAPVSRDGGSTGPVLLAELRMALRGYPRWWYAVAVLAVLATAVAPIGVVRTLVVPLALLLPLSAWSALGTRERRHRTTELVFVGSRPTQLLGATYASGVAIGLLVSVPAAVRFALSGMDGALVGWLAAVLSLPAIALALGVWTGRSKSFEIAYLTAWYLGPVNGLGALDYVAARPSTASAGIPVVYLALTVVALGAALVGRRRQ</sequence>
<feature type="transmembrane region" description="Helical" evidence="2">
    <location>
        <begin position="12"/>
        <end position="29"/>
    </location>
</feature>
<evidence type="ECO:0000313" key="4">
    <source>
        <dbReference type="Proteomes" id="UP000608662"/>
    </source>
</evidence>
<evidence type="ECO:0000256" key="2">
    <source>
        <dbReference type="SAM" id="Phobius"/>
    </source>
</evidence>
<feature type="transmembrane region" description="Helical" evidence="2">
    <location>
        <begin position="170"/>
        <end position="186"/>
    </location>
</feature>
<protein>
    <recommendedName>
        <fullName evidence="5">ABC transporter permease</fullName>
    </recommendedName>
</protein>
<feature type="transmembrane region" description="Helical" evidence="2">
    <location>
        <begin position="340"/>
        <end position="357"/>
    </location>
</feature>
<name>A0A847UBM4_9EURY</name>
<feature type="transmembrane region" description="Helical" evidence="2">
    <location>
        <begin position="462"/>
        <end position="483"/>
    </location>
</feature>
<feature type="transmembrane region" description="Helical" evidence="2">
    <location>
        <begin position="134"/>
        <end position="158"/>
    </location>
</feature>
<feature type="transmembrane region" description="Helical" evidence="2">
    <location>
        <begin position="401"/>
        <end position="422"/>
    </location>
</feature>
<feature type="transmembrane region" description="Helical" evidence="2">
    <location>
        <begin position="249"/>
        <end position="266"/>
    </location>
</feature>
<keyword evidence="2" id="KW-0472">Membrane</keyword>